<evidence type="ECO:0000256" key="7">
    <source>
        <dbReference type="ARBA" id="ARBA00023157"/>
    </source>
</evidence>
<dbReference type="EMBL" id="JABFDY010000017">
    <property type="protein sequence ID" value="KAF7694851.1"/>
    <property type="molecule type" value="Genomic_DNA"/>
</dbReference>
<proteinExistence type="inferred from homology"/>
<organism evidence="12 13">
    <name type="scientific">Silurus meridionalis</name>
    <name type="common">Southern catfish</name>
    <name type="synonym">Silurus soldatovi meridionalis</name>
    <dbReference type="NCBI Taxonomy" id="175797"/>
    <lineage>
        <taxon>Eukaryota</taxon>
        <taxon>Metazoa</taxon>
        <taxon>Chordata</taxon>
        <taxon>Craniata</taxon>
        <taxon>Vertebrata</taxon>
        <taxon>Euteleostomi</taxon>
        <taxon>Actinopterygii</taxon>
        <taxon>Neopterygii</taxon>
        <taxon>Teleostei</taxon>
        <taxon>Ostariophysi</taxon>
        <taxon>Siluriformes</taxon>
        <taxon>Siluridae</taxon>
        <taxon>Silurus</taxon>
    </lineage>
</organism>
<keyword evidence="4" id="KW-0646">Protease inhibitor</keyword>
<dbReference type="PANTHER" id="PTHR11412">
    <property type="entry name" value="MACROGLOBULIN / COMPLEMENT"/>
    <property type="match status" value="1"/>
</dbReference>
<evidence type="ECO:0008006" key="14">
    <source>
        <dbReference type="Google" id="ProtNLM"/>
    </source>
</evidence>
<evidence type="ECO:0000256" key="4">
    <source>
        <dbReference type="ARBA" id="ARBA00022690"/>
    </source>
</evidence>
<evidence type="ECO:0000259" key="9">
    <source>
        <dbReference type="SMART" id="SM01359"/>
    </source>
</evidence>
<dbReference type="Pfam" id="PF01835">
    <property type="entry name" value="MG2"/>
    <property type="match status" value="2"/>
</dbReference>
<dbReference type="SMART" id="SM01359">
    <property type="entry name" value="A2M_N_2"/>
    <property type="match status" value="2"/>
</dbReference>
<dbReference type="InterPro" id="IPR041813">
    <property type="entry name" value="A2M_TED"/>
</dbReference>
<dbReference type="Gene3D" id="2.60.40.690">
    <property type="entry name" value="Alpha-macroglobulin, receptor-binding domain"/>
    <property type="match status" value="2"/>
</dbReference>
<dbReference type="InterPro" id="IPR050473">
    <property type="entry name" value="A2M/Complement_sys"/>
</dbReference>
<evidence type="ECO:0000256" key="5">
    <source>
        <dbReference type="ARBA" id="ARBA00022729"/>
    </source>
</evidence>
<keyword evidence="3" id="KW-0964">Secreted</keyword>
<dbReference type="Gene3D" id="2.60.120.1540">
    <property type="match status" value="2"/>
</dbReference>
<dbReference type="InterPro" id="IPR011626">
    <property type="entry name" value="Alpha-macroglobulin_TED"/>
</dbReference>
<dbReference type="Proteomes" id="UP000606274">
    <property type="component" value="Unassembled WGS sequence"/>
</dbReference>
<evidence type="ECO:0000256" key="1">
    <source>
        <dbReference type="ARBA" id="ARBA00004613"/>
    </source>
</evidence>
<evidence type="ECO:0000313" key="12">
    <source>
        <dbReference type="EMBL" id="KAF7694851.1"/>
    </source>
</evidence>
<dbReference type="InterPro" id="IPR002890">
    <property type="entry name" value="MG2"/>
</dbReference>
<protein>
    <recommendedName>
        <fullName evidence="14">Alpha-2-macroglobulin-like protein 1</fullName>
    </recommendedName>
</protein>
<reference evidence="12" key="1">
    <citation type="submission" date="2020-08" db="EMBL/GenBank/DDBJ databases">
        <title>Chromosome-level assembly of Southern catfish (Silurus meridionalis) provides insights into visual adaptation to the nocturnal and benthic lifestyles.</title>
        <authorList>
            <person name="Zhang Y."/>
            <person name="Wang D."/>
            <person name="Peng Z."/>
        </authorList>
    </citation>
    <scope>NUCLEOTIDE SEQUENCE</scope>
    <source>
        <strain evidence="12">SWU-2019-XX</strain>
        <tissue evidence="12">Muscle</tissue>
    </source>
</reference>
<dbReference type="SUPFAM" id="SSF81296">
    <property type="entry name" value="E set domains"/>
    <property type="match status" value="2"/>
</dbReference>
<dbReference type="Pfam" id="PF07677">
    <property type="entry name" value="A2M_recep"/>
    <property type="match status" value="1"/>
</dbReference>
<accession>A0A8T0AP73</accession>
<dbReference type="Gene3D" id="2.60.40.1930">
    <property type="match status" value="4"/>
</dbReference>
<dbReference type="Gene3D" id="2.60.40.10">
    <property type="entry name" value="Immunoglobulins"/>
    <property type="match status" value="4"/>
</dbReference>
<evidence type="ECO:0000256" key="8">
    <source>
        <dbReference type="ARBA" id="ARBA00023180"/>
    </source>
</evidence>
<dbReference type="GO" id="GO:0005615">
    <property type="term" value="C:extracellular space"/>
    <property type="evidence" value="ECO:0007669"/>
    <property type="project" value="InterPro"/>
</dbReference>
<feature type="domain" description="Alpha-2-macroglobulin" evidence="10">
    <location>
        <begin position="2025"/>
        <end position="2114"/>
    </location>
</feature>
<keyword evidence="6" id="KW-0722">Serine protease inhibitor</keyword>
<keyword evidence="8" id="KW-0325">Glycoprotein</keyword>
<evidence type="ECO:0000313" key="13">
    <source>
        <dbReference type="Proteomes" id="UP000606274"/>
    </source>
</evidence>
<dbReference type="InterPro" id="IPR011625">
    <property type="entry name" value="A2M_N_BRD"/>
</dbReference>
<dbReference type="SMART" id="SM01360">
    <property type="entry name" value="A2M"/>
    <property type="match status" value="2"/>
</dbReference>
<dbReference type="InterPro" id="IPR008930">
    <property type="entry name" value="Terpenoid_cyclase/PrenylTrfase"/>
</dbReference>
<dbReference type="Pfam" id="PF17789">
    <property type="entry name" value="MG4"/>
    <property type="match status" value="2"/>
</dbReference>
<dbReference type="GO" id="GO:0004867">
    <property type="term" value="F:serine-type endopeptidase inhibitor activity"/>
    <property type="evidence" value="ECO:0007669"/>
    <property type="project" value="UniProtKB-KW"/>
</dbReference>
<dbReference type="SUPFAM" id="SSF49410">
    <property type="entry name" value="Alpha-macroglobulin receptor domain"/>
    <property type="match status" value="2"/>
</dbReference>
<dbReference type="Pfam" id="PF00207">
    <property type="entry name" value="A2M"/>
    <property type="match status" value="2"/>
</dbReference>
<feature type="domain" description="Alpha-2-macroglobulin bait region" evidence="9">
    <location>
        <begin position="1747"/>
        <end position="1897"/>
    </location>
</feature>
<evidence type="ECO:0000256" key="2">
    <source>
        <dbReference type="ARBA" id="ARBA00010952"/>
    </source>
</evidence>
<dbReference type="SUPFAM" id="SSF48239">
    <property type="entry name" value="Terpenoid cyclases/Protein prenyltransferases"/>
    <property type="match status" value="2"/>
</dbReference>
<keyword evidence="5" id="KW-0732">Signal</keyword>
<dbReference type="InterPro" id="IPR014756">
    <property type="entry name" value="Ig_E-set"/>
</dbReference>
<feature type="domain" description="Alpha-macroglobulin receptor-binding" evidence="11">
    <location>
        <begin position="1215"/>
        <end position="1308"/>
    </location>
</feature>
<dbReference type="InterPro" id="IPR019742">
    <property type="entry name" value="MacrogloblnA2_CS"/>
</dbReference>
<dbReference type="Pfam" id="PF07678">
    <property type="entry name" value="TED_complement"/>
    <property type="match status" value="2"/>
</dbReference>
<feature type="domain" description="Alpha-2-macroglobulin" evidence="10">
    <location>
        <begin position="600"/>
        <end position="689"/>
    </location>
</feature>
<dbReference type="SUPFAM" id="SSF49373">
    <property type="entry name" value="Invasin/intimin cell-adhesion fragments"/>
    <property type="match status" value="1"/>
</dbReference>
<dbReference type="FunFam" id="1.50.10.20:FF:000001">
    <property type="entry name" value="CD109 isoform 1"/>
    <property type="match status" value="2"/>
</dbReference>
<dbReference type="PANTHER" id="PTHR11412:SF160">
    <property type="entry name" value="ALPHA-2-MACROGLOBULIN-LIKE PROTEIN 1"/>
    <property type="match status" value="1"/>
</dbReference>
<sequence>MIQTDKPIYKPGQTVKFRIVSLDTNFLTYQQTFPLIEVQDPNSNRIGQWLNVATHSGIVDLSYPINSEAMKGVYSITAWDKKNTALIQSFQVKDYVLPTFEITVQLPPIITILDTYATLKVCAKYTYGKPVNGMVKATVCHNSYRYWWLPPGFTATPDICKKYKMMTDKTGCGQRILNLKDFAITDSRYESSITAQCELEEQGTGVILTGSSSSSITSSMVTLSFEDSPTVFKPKMKYNGKIKVTDPKSNPLRKKVVYLTANYGGTNSVQKLVTNDQGIIELTLNTDMWGSQSVTLEAQYETTNRPFVYIANKLTPYYPSAYLWLQPFYSKSQNFVQLQSISTPFSCNKNAVIKAQYLIQQTALKLRQKTITFSYMVMNKGHLVQQGRIIQYINPASEHKGELTITLQKMLKMTPIAQVVIYMVLHNGQVVADSMNYPIQLCLANKVSLKFSATTELPAHQISMMLKAAPGSLCSVRAIDQSLLLLQPESELNIESVFNMLPLQMLSGYPYNINEEDSFPCWGNPFFGTIPFAELAPRSLAFFPSSVKVDVYNIFKDVGIKILTNANIKKPSECINNFMFLGAGKFNQPVVTIRKFFPETWIWDLVSVSPSGVLNVDKTTPDSITTWQAGAFCTSSVGFGVAPKTALTVFQPFFVSLNMPSSVIRGEVFLLKVTVFNYITSCMMVKVTLDNSKQFAAKPCKDCVYTKCLCADENWTFTWTITPLVLGQVSIKVTAEAMQSSLLCGGNAVTVPEKGRIDSVIKMLQVLAEGTKQSKSYNELLCPSGNAIKKTISLSLPDIFVEGSATASVSVLGDLMGRSLKNLASLLAMPSGCGEQNMLRFAPNIFILEYLESTNQLTPAIRSTADTYLVSGYQRELSYKHNDGSYSAFGMSDPSGNTWLTAFVMKSFGKAKKYIFVDQVFVDQAKTWLGQQQTANGCFASVGQLFHSDMKGGVNDEVTLTAYITASMLELSYSITDPVVANSLTCLRNAYTQVNSNYAKALLFYTFTLAGDQVMIDTLISDLDSKAIISGGGRHWSRTDDGSMTDSLEVEMTSYVLLALMSGPEMSGFDLGYCASIVRWISQQQNAYGGFASTQDTVVALQALAKYSLASYSPAGSITVVITSSSGLITTFNINQSNRLLYQESYLDEVPGDYNTTVEGEGCVYIQFTVHYNIPPPPDRSSFTISASASGNCKVPNPSLELTITVTYNGKCMETNMAVIEVQPLSGFTVDVASVQLVNSPSDLNRGNMKRVDQTEGNIIIYLSGLTKDREMVYKLTMTQEFLVEKLKPAVVKVYDYYEISERATTQTIYFLAVTSQAVGGTTETLCVTVKPQQEVSLQVNLLQEEKNVTLLKKMNIKQDYYPCVKFQVRIWVPVVITESVASIEIQVTGQNLFLNKTTKILITPSTQLTFIQTDKPIYKPGQTIYFRIVSLDSSFRIYNQMIPIIEVQDPNSNRIGQWLNVTMNSGLVDLSYPINSEATKGFYAITIWNEKNEKIYKTIEVRDYVLPTFEVTVQLPPVITILDTYATLKVNAKYTYGKPVNGTVKATVCHNSYRYWWFSRDSSSMSDVCKNFTMKTDKTGSAQWVLNLNEFALTDSRYENVFNVQSTVEEYGTGVIMSGSGSSTITSNIITLSFEDSPSTFKLGMMYEGTIKVTGPDSNPMQNKVVFLTVQYGKDKNSVKKLITDDKGIIRFFLNTEPWGLDSVTLQAQYEMTNRPVVDVQNQLTPQYPSAFLSLQPFYSNSLSFIQLKSSLKPFSCNKHAVIEAQYLIHDNAHRQHQNTFSFFYMVMSKGHLVQHGSLLAPIKPGGVQKGSLFLSLENMLELSPVAQVVLYTILSTGEAVADSMDFHIQLCLPNKVSLNFLQSSELPGGQALLMLRAAPGSLCSVRAIDQSLLLLQPETELNTESVFNMLPVQSLSGYPYSVYDEDSNQCSWNRPIMENIAIAPRFGYYPNYGKIDVYNTFKDIGIKIMTNAIIQKPSECLYNVIVFLSAEAAGVNAPLAFARGDSSSSSQSVVTIRKFFPETWIWDLVLVSQTGGMGVTKTVPDSITTWQADAFCTSPIGFGVAPKTELTAFQPFFVSLTMPSYVIRGEVFTLKTTVFNYLQSCMMVKVSLTDSKQFSVHECSAGCSFKQCLCADESWTISWTITPLVLGEVSINVTAEAIQSSILCGKIAVFVPEKGRIDTIIKTLLAEGAKQYKSYNELLCTDGNAVEKKVSLNLPDVFVSGSAVASVSVLGDLMGRALQNLASLLAMPYGCGEQNMLLFAPDIFILEYLESTNQLTPAIRSTAETFLVSGYQRELTYKHNDGSYSAFGMSDASGNTWLTAFVMKSFGNAKRYIFVDQELVDQAKAWLGQQQQENGCFASVGQLIHTDMKGGVNDEVTLSAYITAAMLDLGYTSTDPVVSKGLDCLRNAYTQVNSTYTNALLFYTFTLAGDSAMRNTLISGLDAKAIISGGGRHWSREDGGSVVDSLEVEMTSYVLLALMSGPLLSGFDLGYSSSIVYWLSQQQNAFGGFASTQDTVVALQALAKYSLATFSPSGTLTVTVTSPSGQITTFTINQSNRLLYQESQLQELPGDYNIRAEGKGCVYVQFTLSYNIPPPPDASSFTVSASASGNCNVPNPSLELTITVMYKGQRVETNMVVIKVNLLSGFSVDETSVRLVKSNSNVT</sequence>
<dbReference type="InterPro" id="IPR013783">
    <property type="entry name" value="Ig-like_fold"/>
</dbReference>
<comment type="caution">
    <text evidence="12">The sequence shown here is derived from an EMBL/GenBank/DDBJ whole genome shotgun (WGS) entry which is preliminary data.</text>
</comment>
<keyword evidence="13" id="KW-1185">Reference proteome</keyword>
<evidence type="ECO:0000259" key="10">
    <source>
        <dbReference type="SMART" id="SM01360"/>
    </source>
</evidence>
<dbReference type="InterPro" id="IPR001599">
    <property type="entry name" value="Macroglobln_a2"/>
</dbReference>
<dbReference type="Gene3D" id="2.20.130.20">
    <property type="match status" value="2"/>
</dbReference>
<dbReference type="Pfam" id="PF07703">
    <property type="entry name" value="A2M_BRD"/>
    <property type="match status" value="2"/>
</dbReference>
<evidence type="ECO:0000256" key="6">
    <source>
        <dbReference type="ARBA" id="ARBA00022900"/>
    </source>
</evidence>
<dbReference type="InterPro" id="IPR040839">
    <property type="entry name" value="MG4"/>
</dbReference>
<dbReference type="CDD" id="cd02897">
    <property type="entry name" value="A2M_2"/>
    <property type="match status" value="2"/>
</dbReference>
<dbReference type="InterPro" id="IPR009048">
    <property type="entry name" value="A-macroglobulin_rcpt-bd"/>
</dbReference>
<dbReference type="FunFam" id="2.60.40.1930:FF:000001">
    <property type="entry name" value="CD109 isoform 3"/>
    <property type="match status" value="2"/>
</dbReference>
<dbReference type="InterPro" id="IPR041555">
    <property type="entry name" value="MG3"/>
</dbReference>
<dbReference type="InterPro" id="IPR008964">
    <property type="entry name" value="Invasin/intimin_cell_adhesion"/>
</dbReference>
<evidence type="ECO:0000256" key="3">
    <source>
        <dbReference type="ARBA" id="ARBA00022525"/>
    </source>
</evidence>
<dbReference type="GO" id="GO:0007399">
    <property type="term" value="P:nervous system development"/>
    <property type="evidence" value="ECO:0007669"/>
    <property type="project" value="UniProtKB-ARBA"/>
</dbReference>
<dbReference type="Pfam" id="PF17791">
    <property type="entry name" value="MG3"/>
    <property type="match status" value="2"/>
</dbReference>
<dbReference type="Gene3D" id="2.60.40.1940">
    <property type="match status" value="2"/>
</dbReference>
<dbReference type="SMART" id="SM01419">
    <property type="entry name" value="Thiol-ester_cl"/>
    <property type="match status" value="2"/>
</dbReference>
<name>A0A8T0AP73_SILME</name>
<keyword evidence="7" id="KW-1015">Disulfide bond</keyword>
<gene>
    <name evidence="12" type="ORF">HF521_006574</name>
</gene>
<dbReference type="PROSITE" id="PS00477">
    <property type="entry name" value="ALPHA_2_MACROGLOBULIN"/>
    <property type="match status" value="2"/>
</dbReference>
<dbReference type="InterPro" id="IPR036595">
    <property type="entry name" value="A-macroglobulin_rcpt-bd_sf"/>
</dbReference>
<comment type="similarity">
    <text evidence="2">Belongs to the protease inhibitor I39 (alpha-2-macroglobulin) family.</text>
</comment>
<dbReference type="SMART" id="SM01361">
    <property type="entry name" value="A2M_recep"/>
    <property type="match status" value="1"/>
</dbReference>
<dbReference type="Gene3D" id="1.50.10.20">
    <property type="match status" value="2"/>
</dbReference>
<feature type="domain" description="Alpha-2-macroglobulin bait region" evidence="9">
    <location>
        <begin position="336"/>
        <end position="486"/>
    </location>
</feature>
<dbReference type="InterPro" id="IPR047565">
    <property type="entry name" value="Alpha-macroglob_thiol-ester_cl"/>
</dbReference>
<evidence type="ECO:0000259" key="11">
    <source>
        <dbReference type="SMART" id="SM01361"/>
    </source>
</evidence>
<comment type="subcellular location">
    <subcellularLocation>
        <location evidence="1">Secreted</location>
    </subcellularLocation>
</comment>